<gene>
    <name evidence="11" type="ORF">RDB_LOCUS10626</name>
</gene>
<feature type="domain" description="Helicase SEN1 beta-barrel" evidence="10">
    <location>
        <begin position="1161"/>
        <end position="1254"/>
    </location>
</feature>
<reference evidence="11" key="1">
    <citation type="submission" date="2021-01" db="EMBL/GenBank/DDBJ databases">
        <authorList>
            <person name="Kaushik A."/>
        </authorList>
    </citation>
    <scope>NUCLEOTIDE SEQUENCE</scope>
    <source>
        <strain evidence="11">AG6-10EEA</strain>
    </source>
</reference>
<dbReference type="Pfam" id="PF13086">
    <property type="entry name" value="AAA_11"/>
    <property type="match status" value="1"/>
</dbReference>
<dbReference type="InterPro" id="IPR016024">
    <property type="entry name" value="ARM-type_fold"/>
</dbReference>
<dbReference type="CDD" id="cd18808">
    <property type="entry name" value="SF1_C_Upf1"/>
    <property type="match status" value="1"/>
</dbReference>
<protein>
    <recommendedName>
        <fullName evidence="13">Helicase SEN1</fullName>
    </recommendedName>
</protein>
<dbReference type="CDD" id="cd18042">
    <property type="entry name" value="DEXXQc_SETX"/>
    <property type="match status" value="1"/>
</dbReference>
<keyword evidence="5" id="KW-0067">ATP-binding</keyword>
<dbReference type="FunFam" id="3.40.50.300:FF:000326">
    <property type="entry name" value="P-loop containing nucleoside triphosphate hydrolase"/>
    <property type="match status" value="1"/>
</dbReference>
<dbReference type="GO" id="GO:0016604">
    <property type="term" value="C:nuclear body"/>
    <property type="evidence" value="ECO:0007669"/>
    <property type="project" value="TreeGrafter"/>
</dbReference>
<dbReference type="GO" id="GO:0005524">
    <property type="term" value="F:ATP binding"/>
    <property type="evidence" value="ECO:0007669"/>
    <property type="project" value="UniProtKB-KW"/>
</dbReference>
<organism evidence="11 12">
    <name type="scientific">Rhizoctonia solani</name>
    <dbReference type="NCBI Taxonomy" id="456999"/>
    <lineage>
        <taxon>Eukaryota</taxon>
        <taxon>Fungi</taxon>
        <taxon>Dikarya</taxon>
        <taxon>Basidiomycota</taxon>
        <taxon>Agaricomycotina</taxon>
        <taxon>Agaricomycetes</taxon>
        <taxon>Cantharellales</taxon>
        <taxon>Ceratobasidiaceae</taxon>
        <taxon>Rhizoctonia</taxon>
    </lineage>
</organism>
<dbReference type="Pfam" id="PF23576">
    <property type="entry name" value="SEN1_barrel"/>
    <property type="match status" value="1"/>
</dbReference>
<keyword evidence="3" id="KW-0378">Hydrolase</keyword>
<proteinExistence type="inferred from homology"/>
<keyword evidence="2" id="KW-0547">Nucleotide-binding</keyword>
<feature type="compositionally biased region" description="Low complexity" evidence="6">
    <location>
        <begin position="1007"/>
        <end position="1027"/>
    </location>
</feature>
<dbReference type="InterPro" id="IPR027417">
    <property type="entry name" value="P-loop_NTPase"/>
</dbReference>
<dbReference type="InterPro" id="IPR047187">
    <property type="entry name" value="SF1_C_Upf1"/>
</dbReference>
<evidence type="ECO:0000313" key="12">
    <source>
        <dbReference type="Proteomes" id="UP000663853"/>
    </source>
</evidence>
<feature type="domain" description="Helicase Sen1 N-terminal" evidence="7">
    <location>
        <begin position="74"/>
        <end position="810"/>
    </location>
</feature>
<dbReference type="Proteomes" id="UP000663853">
    <property type="component" value="Unassembled WGS sequence"/>
</dbReference>
<keyword evidence="4" id="KW-0347">Helicase</keyword>
<dbReference type="InterPro" id="IPR041677">
    <property type="entry name" value="DNA2/NAM7_AAA_11"/>
</dbReference>
<evidence type="ECO:0000259" key="7">
    <source>
        <dbReference type="Pfam" id="PF12726"/>
    </source>
</evidence>
<feature type="compositionally biased region" description="Polar residues" evidence="6">
    <location>
        <begin position="1847"/>
        <end position="1859"/>
    </location>
</feature>
<dbReference type="InterPro" id="IPR024481">
    <property type="entry name" value="Helicase_Sen1_N"/>
</dbReference>
<dbReference type="PANTHER" id="PTHR10887">
    <property type="entry name" value="DNA2/NAM7 HELICASE FAMILY"/>
    <property type="match status" value="1"/>
</dbReference>
<accession>A0A8H2XDM2</accession>
<dbReference type="GO" id="GO:0001147">
    <property type="term" value="F:transcription termination site sequence-specific DNA binding"/>
    <property type="evidence" value="ECO:0007669"/>
    <property type="project" value="TreeGrafter"/>
</dbReference>
<evidence type="ECO:0000256" key="2">
    <source>
        <dbReference type="ARBA" id="ARBA00022741"/>
    </source>
</evidence>
<evidence type="ECO:0000259" key="8">
    <source>
        <dbReference type="Pfam" id="PF13086"/>
    </source>
</evidence>
<dbReference type="SUPFAM" id="SSF48371">
    <property type="entry name" value="ARM repeat"/>
    <property type="match status" value="1"/>
</dbReference>
<feature type="compositionally biased region" description="Basic and acidic residues" evidence="6">
    <location>
        <begin position="835"/>
        <end position="850"/>
    </location>
</feature>
<evidence type="ECO:0008006" key="13">
    <source>
        <dbReference type="Google" id="ProtNLM"/>
    </source>
</evidence>
<dbReference type="Gene3D" id="3.40.50.300">
    <property type="entry name" value="P-loop containing nucleotide triphosphate hydrolases"/>
    <property type="match status" value="2"/>
</dbReference>
<feature type="region of interest" description="Disordered" evidence="6">
    <location>
        <begin position="835"/>
        <end position="1036"/>
    </location>
</feature>
<feature type="compositionally biased region" description="Polar residues" evidence="6">
    <location>
        <begin position="1920"/>
        <end position="1929"/>
    </location>
</feature>
<evidence type="ECO:0000256" key="6">
    <source>
        <dbReference type="SAM" id="MobiDB-lite"/>
    </source>
</evidence>
<dbReference type="PANTHER" id="PTHR10887:SF495">
    <property type="entry name" value="HELICASE SENATAXIN ISOFORM X1-RELATED"/>
    <property type="match status" value="1"/>
</dbReference>
<feature type="region of interest" description="Disordered" evidence="6">
    <location>
        <begin position="1816"/>
        <end position="1880"/>
    </location>
</feature>
<name>A0A8H2XDM2_9AGAM</name>
<dbReference type="InterPro" id="IPR041679">
    <property type="entry name" value="DNA2/NAM7-like_C"/>
</dbReference>
<feature type="compositionally biased region" description="Low complexity" evidence="6">
    <location>
        <begin position="919"/>
        <end position="935"/>
    </location>
</feature>
<evidence type="ECO:0000256" key="5">
    <source>
        <dbReference type="ARBA" id="ARBA00022840"/>
    </source>
</evidence>
<comment type="caution">
    <text evidence="11">The sequence shown here is derived from an EMBL/GenBank/DDBJ whole genome shotgun (WGS) entry which is preliminary data.</text>
</comment>
<comment type="similarity">
    <text evidence="1">Belongs to the DNA2/NAM7 helicase family.</text>
</comment>
<evidence type="ECO:0000256" key="3">
    <source>
        <dbReference type="ARBA" id="ARBA00022801"/>
    </source>
</evidence>
<dbReference type="Pfam" id="PF13087">
    <property type="entry name" value="AAA_12"/>
    <property type="match status" value="1"/>
</dbReference>
<sequence length="1976" mass="218448">MDAEKAVLAVLKAAQTGQAANNSGSDQNMGKVWFYLKGLKLRHWYCKEASETVRESAIFLQRLHAYNSDAVKEWKSILTHIIHGCFECSQAYEASKRRSREVYLAAFGEEMLDNFFEAVNKWEEEIILQKLKDNGLSPEDVQDLNLLPEVVLFHIFTNPALCVENPRFAPMIARHSGKDVEGLSGKIVPSGLLVLSVNQDERLREWSKNQLSLCKTNISLDDFRPYYSPILETFLDYLGHLEPGRLSPPFTTIAQGNSLWSDLTHVLKTFPNDLLVGGISGKVAVNAFRRTVKWFEDVEELQTGALRFIEYCLGLFASEIWTNTPANYSEIIFKTITKNGRLTPLICSDTASNPSSRDSLSWIQGLLLATWSRPQSRGMLESVFTYLVGLISNSSLTNRARTLAMDIFRDTFLALQNTPKAGQSHNVQLICLRDSLLRHKTPIVQAAFQNVVPALRDSAQSLLRAIFQHDLQELDRLRSSLAEARSKALKKVAFADVLKEPVVFSPLWKEAIEQVDPSDRSSVGFLMRIMACSAHIDLPVHKSLDFGTDPQNKEAIARLRAFLKSTLSDYQAGFDGLMARFALVCEPEELEDEMMTNVITLLFSPVPRLHDAALEMFGDCDGRKACIRFALKCRPQAALRGVMAFAESFNRVARKLTEACSAAKSLVRCFVDVIEGLCGPEQDSSAGAKIEGDELDEMSAAVGLLNDPLFDGAVRPMLKPLWSNMCKALALIISMCPSWAEFFNPQEMVDWMRDALIFGRLMRAHVSSFQASPMSQVPSPSKTGLETMRAVQDELVAWFRLTDAELIYQAYELMMSFLEGGLCPSPPYREKLARRLDRTDTDLPKPKMEAMKVALDRLTPPAEKRKESSKSKDSKRQAPPAKAARTDEVVVISDDEAPSTTKPRPVPTKQSALDMFVQKGSSAGGSKSAKSSTTTNKLNISIIKSGQPKAPVKPKGSSGNSAMAKMRAEAIARQQQTAAQKADIQKRSLAKSTKAPGMHSSSPPPRISSSRPPSSPSSRNGMNSDSSSSDEEEKPSLAALAPTVVAKKPDLPKRTMVVLDGPPVVSAQQRRLQELKRQHDEMQRRTARLKPNLEGLHEQILRWSIDHDGPQPLSIGGLVPKPTRVVPKFNSKKQYLDVFHPLLINECWSQILQSKEEGLKDPITCLIMTRSYVDNFTDLAFNIIEAMPERWYLAETDIVLLRSMEGDRSILAKITGFKRGSLANQIATGTMRLSMAAEQRVKVQIQEKWNMCKIYSLSTINREYAALTTAEYYDLIDEVMSATSARPNLPPELRIQEVMRAHRLNEPQAKAISASLSTKGFSLIQGPPGTGKTSTICGLTGSFVSTARAALTASGDQKDRRRLLICAPSNAAIDEVTKRLADGVRNNNGQPLTLKVVRVGAESSMNVSVTANSLDSLVDEKMAAMPKSSNTSTTDIAALRLELADIKQKIDAKRNELDNAPPGQRRIALENEFRALKTQRTTITSKLDTARDQQKNASRVLDAARRKFRHEVLTEADVICSTLSGAGHEVLEPFEFETVIIDEAAQAIEIATLIPLRYGCKTCILVGDPQQLPPTVISQLASGLDYNQSLFVRLQKQNPESVHLLSIQYRMHPTISAVPSRLFYNGRLQDGPDMDERTKQVWHASSLFGPYQFFDVAQGREEAQSNHSQINRGEADAAMALYSRLTREFSTTNFEYRIGIVSMYRGQVAHMKSRFTAVYGPAVLKSIDFNTVDGFQGQEKDIIILSCVRAGTNVQSVGFLADERRMNVALTRSRSSLFILGHAATLERCNVTWKTIVEDARTRGCLLKYSSDMVQSTPMHKANPTRPAPKKPQPRVVTEMKTEAKSEPTTPVSTLSGLSLSDHEHSRTGTAPIVAPNSVTKREDIIPPASLISPAPSVALAQSANARPPMHPLPAKPAPTGSSMPSTSNPLPPKPQAGRPPPPRKKATVSAFIPKAQQKASPVCHRSPVHDTDPQS</sequence>
<feature type="compositionally biased region" description="Basic and acidic residues" evidence="6">
    <location>
        <begin position="862"/>
        <end position="876"/>
    </location>
</feature>
<evidence type="ECO:0000313" key="11">
    <source>
        <dbReference type="EMBL" id="CAE6419630.1"/>
    </source>
</evidence>
<dbReference type="SUPFAM" id="SSF52540">
    <property type="entry name" value="P-loop containing nucleoside triphosphate hydrolases"/>
    <property type="match status" value="1"/>
</dbReference>
<dbReference type="GO" id="GO:0006369">
    <property type="term" value="P:termination of RNA polymerase II transcription"/>
    <property type="evidence" value="ECO:0007669"/>
    <property type="project" value="TreeGrafter"/>
</dbReference>
<dbReference type="GO" id="GO:0005694">
    <property type="term" value="C:chromosome"/>
    <property type="evidence" value="ECO:0007669"/>
    <property type="project" value="UniProtKB-ARBA"/>
</dbReference>
<dbReference type="InterPro" id="IPR056474">
    <property type="entry name" value="SEN1_barrel"/>
</dbReference>
<feature type="domain" description="DNA2/NAM7 helicase-like C-terminal" evidence="9">
    <location>
        <begin position="1586"/>
        <end position="1783"/>
    </location>
</feature>
<dbReference type="GO" id="GO:0016787">
    <property type="term" value="F:hydrolase activity"/>
    <property type="evidence" value="ECO:0007669"/>
    <property type="project" value="UniProtKB-KW"/>
</dbReference>
<dbReference type="GO" id="GO:0004386">
    <property type="term" value="F:helicase activity"/>
    <property type="evidence" value="ECO:0007669"/>
    <property type="project" value="UniProtKB-KW"/>
</dbReference>
<evidence type="ECO:0000259" key="10">
    <source>
        <dbReference type="Pfam" id="PF23576"/>
    </source>
</evidence>
<dbReference type="InterPro" id="IPR045055">
    <property type="entry name" value="DNA2/NAM7-like"/>
</dbReference>
<dbReference type="Pfam" id="PF12726">
    <property type="entry name" value="SEN1_N"/>
    <property type="match status" value="1"/>
</dbReference>
<feature type="compositionally biased region" description="Pro residues" evidence="6">
    <location>
        <begin position="1930"/>
        <end position="1941"/>
    </location>
</feature>
<feature type="domain" description="DNA2/NAM7 helicase helicase" evidence="8">
    <location>
        <begin position="1304"/>
        <end position="1579"/>
    </location>
</feature>
<evidence type="ECO:0000259" key="9">
    <source>
        <dbReference type="Pfam" id="PF13087"/>
    </source>
</evidence>
<dbReference type="EMBL" id="CAJMXA010000169">
    <property type="protein sequence ID" value="CAE6419630.1"/>
    <property type="molecule type" value="Genomic_DNA"/>
</dbReference>
<evidence type="ECO:0000256" key="1">
    <source>
        <dbReference type="ARBA" id="ARBA00007913"/>
    </source>
</evidence>
<feature type="region of interest" description="Disordered" evidence="6">
    <location>
        <begin position="1906"/>
        <end position="1976"/>
    </location>
</feature>
<evidence type="ECO:0000256" key="4">
    <source>
        <dbReference type="ARBA" id="ARBA00022806"/>
    </source>
</evidence>